<dbReference type="Proteomes" id="UP000231383">
    <property type="component" value="Unassembled WGS sequence"/>
</dbReference>
<evidence type="ECO:0000313" key="3">
    <source>
        <dbReference type="EMBL" id="PJC30401.1"/>
    </source>
</evidence>
<dbReference type="PANTHER" id="PTHR24321:SF8">
    <property type="entry name" value="ESTRADIOL 17-BETA-DEHYDROGENASE 8-RELATED"/>
    <property type="match status" value="1"/>
</dbReference>
<dbReference type="PRINTS" id="PR00081">
    <property type="entry name" value="GDHRDH"/>
</dbReference>
<dbReference type="PROSITE" id="PS00061">
    <property type="entry name" value="ADH_SHORT"/>
    <property type="match status" value="1"/>
</dbReference>
<dbReference type="CDD" id="cd05233">
    <property type="entry name" value="SDR_c"/>
    <property type="match status" value="1"/>
</dbReference>
<comment type="caution">
    <text evidence="3">The sequence shown here is derived from an EMBL/GenBank/DDBJ whole genome shotgun (WGS) entry which is preliminary data.</text>
</comment>
<keyword evidence="2" id="KW-0560">Oxidoreductase</keyword>
<proteinExistence type="inferred from homology"/>
<dbReference type="AlphaFoldDB" id="A0A2M8EX04"/>
<dbReference type="InterPro" id="IPR036291">
    <property type="entry name" value="NAD(P)-bd_dom_sf"/>
</dbReference>
<gene>
    <name evidence="3" type="ORF">CO051_05920</name>
</gene>
<dbReference type="SUPFAM" id="SSF51735">
    <property type="entry name" value="NAD(P)-binding Rossmann-fold domains"/>
    <property type="match status" value="1"/>
</dbReference>
<dbReference type="PANTHER" id="PTHR24321">
    <property type="entry name" value="DEHYDROGENASES, SHORT CHAIN"/>
    <property type="match status" value="1"/>
</dbReference>
<protein>
    <recommendedName>
        <fullName evidence="5">Beta-ketoacyl-ACP reductase</fullName>
    </recommendedName>
</protein>
<comment type="similarity">
    <text evidence="1">Belongs to the short-chain dehydrogenases/reductases (SDR) family.</text>
</comment>
<sequence>MKKILLVGASGGIGHEVARQLLENGYEVFGTYFRHSERVEDLKHFDNFTAEHLDITDIDSVRKILSLHFEERKPNLFAVINCEGIIEFEGNGIEDDIQIWQKTIAINLSGNYYLAKIAHAYFQENGRFIMLSSTDSYFGGAITTSYAASKSGVNSLTKSLSLLFQDKKIRVNSIAPGWIVTPMIEGNGDEFLKKVAAINPLKRNGKPQDVANLISFLLDEKSDYINGQVLSLEGGYTNQDPTLLLEERGQ</sequence>
<organism evidence="3 4">
    <name type="scientific">Candidatus Roizmanbacteria bacterium CG_4_9_14_0_2_um_filter_39_13</name>
    <dbReference type="NCBI Taxonomy" id="1974839"/>
    <lineage>
        <taxon>Bacteria</taxon>
        <taxon>Candidatus Roizmaniibacteriota</taxon>
    </lineage>
</organism>
<evidence type="ECO:0000256" key="1">
    <source>
        <dbReference type="ARBA" id="ARBA00006484"/>
    </source>
</evidence>
<evidence type="ECO:0000256" key="2">
    <source>
        <dbReference type="ARBA" id="ARBA00023002"/>
    </source>
</evidence>
<dbReference type="Pfam" id="PF13561">
    <property type="entry name" value="adh_short_C2"/>
    <property type="match status" value="1"/>
</dbReference>
<evidence type="ECO:0000313" key="4">
    <source>
        <dbReference type="Proteomes" id="UP000231383"/>
    </source>
</evidence>
<reference evidence="4" key="1">
    <citation type="submission" date="2017-09" db="EMBL/GenBank/DDBJ databases">
        <title>Depth-based differentiation of microbial function through sediment-hosted aquifers and enrichment of novel symbionts in the deep terrestrial subsurface.</title>
        <authorList>
            <person name="Probst A.J."/>
            <person name="Ladd B."/>
            <person name="Jarett J.K."/>
            <person name="Geller-Mcgrath D.E."/>
            <person name="Sieber C.M.K."/>
            <person name="Emerson J.B."/>
            <person name="Anantharaman K."/>
            <person name="Thomas B.C."/>
            <person name="Malmstrom R."/>
            <person name="Stieglmeier M."/>
            <person name="Klingl A."/>
            <person name="Woyke T."/>
            <person name="Ryan C.M."/>
            <person name="Banfield J.F."/>
        </authorList>
    </citation>
    <scope>NUCLEOTIDE SEQUENCE [LARGE SCALE GENOMIC DNA]</scope>
</reference>
<dbReference type="InterPro" id="IPR002347">
    <property type="entry name" value="SDR_fam"/>
</dbReference>
<dbReference type="EMBL" id="PFSC01000155">
    <property type="protein sequence ID" value="PJC30401.1"/>
    <property type="molecule type" value="Genomic_DNA"/>
</dbReference>
<name>A0A2M8EX04_9BACT</name>
<dbReference type="GO" id="GO:0016491">
    <property type="term" value="F:oxidoreductase activity"/>
    <property type="evidence" value="ECO:0007669"/>
    <property type="project" value="UniProtKB-KW"/>
</dbReference>
<dbReference type="Gene3D" id="3.40.50.720">
    <property type="entry name" value="NAD(P)-binding Rossmann-like Domain"/>
    <property type="match status" value="1"/>
</dbReference>
<evidence type="ECO:0008006" key="5">
    <source>
        <dbReference type="Google" id="ProtNLM"/>
    </source>
</evidence>
<accession>A0A2M8EX04</accession>
<dbReference type="InterPro" id="IPR020904">
    <property type="entry name" value="Sc_DH/Rdtase_CS"/>
</dbReference>